<gene>
    <name evidence="2" type="ORF">Hypma_013937</name>
</gene>
<proteinExistence type="predicted"/>
<keyword evidence="3" id="KW-1185">Reference proteome</keyword>
<protein>
    <submittedName>
        <fullName evidence="2">Uncharacterized protein</fullName>
    </submittedName>
</protein>
<feature type="compositionally biased region" description="Low complexity" evidence="1">
    <location>
        <begin position="287"/>
        <end position="299"/>
    </location>
</feature>
<feature type="compositionally biased region" description="Polar residues" evidence="1">
    <location>
        <begin position="275"/>
        <end position="284"/>
    </location>
</feature>
<sequence length="385" mass="41077">MSSSSLPRLRERYAKVADAVRARAAPKPSREADASQWDQWSRRMDGPILALNEVLPALRAADPSFVMDRDVLLAVASLERWRLERRRETPAPGDPLPASLQALARTPSPPPYTEMPAPVPSPVRAPPPRSPSPMAISPPRPATPAQEPTPQAVPAVPPPRSPSPEIQITGSTMNPSRGGDDEDLVEVVGTRAAQPVLKKEKGAASRKGKGRGGESKDEKLEYYDGSDGQERVRTVAGRELGLYTVCERCTKRKGGERCSGVFGRVCTRCSSSHVVCSNRPSRAQPTAGPSAAGPSSSRAAPRETLVARASLKRPAAEAPSETRPARRPRHAVGNPEVRAALNELQRVTSTLFVIAGRLLTMTVLGGIAEEDEDEGKGSGGEEDAA</sequence>
<evidence type="ECO:0000313" key="3">
    <source>
        <dbReference type="Proteomes" id="UP000076154"/>
    </source>
</evidence>
<dbReference type="PANTHER" id="PTHR48148:SF2">
    <property type="entry name" value="PA14 DOMAIN-CONTAINING PROTEIN"/>
    <property type="match status" value="1"/>
</dbReference>
<dbReference type="InParanoid" id="A0A369KAF7"/>
<feature type="region of interest" description="Disordered" evidence="1">
    <location>
        <begin position="83"/>
        <end position="228"/>
    </location>
</feature>
<dbReference type="AlphaFoldDB" id="A0A369KAF7"/>
<dbReference type="Proteomes" id="UP000076154">
    <property type="component" value="Unassembled WGS sequence"/>
</dbReference>
<feature type="compositionally biased region" description="Pro residues" evidence="1">
    <location>
        <begin position="107"/>
        <end position="142"/>
    </location>
</feature>
<evidence type="ECO:0000256" key="1">
    <source>
        <dbReference type="SAM" id="MobiDB-lite"/>
    </source>
</evidence>
<evidence type="ECO:0000313" key="2">
    <source>
        <dbReference type="EMBL" id="RDB29837.1"/>
    </source>
</evidence>
<dbReference type="PANTHER" id="PTHR48148">
    <property type="entry name" value="KERATINOCYTE PROLINE-RICH PROTEIN"/>
    <property type="match status" value="1"/>
</dbReference>
<comment type="caution">
    <text evidence="2">The sequence shown here is derived from an EMBL/GenBank/DDBJ whole genome shotgun (WGS) entry which is preliminary data.</text>
</comment>
<name>A0A369KAF7_HYPMA</name>
<reference evidence="2" key="1">
    <citation type="submission" date="2018-04" db="EMBL/GenBank/DDBJ databases">
        <title>Whole genome sequencing of Hypsizygus marmoreus.</title>
        <authorList>
            <person name="Choi I.-G."/>
            <person name="Min B."/>
            <person name="Kim J.-G."/>
            <person name="Kim S."/>
            <person name="Oh Y.-L."/>
            <person name="Kong W.-S."/>
            <person name="Park H."/>
            <person name="Jeong J."/>
            <person name="Song E.-S."/>
        </authorList>
    </citation>
    <scope>NUCLEOTIDE SEQUENCE [LARGE SCALE GENOMIC DNA]</scope>
    <source>
        <strain evidence="2">51987-8</strain>
    </source>
</reference>
<dbReference type="EMBL" id="LUEZ02000009">
    <property type="protein sequence ID" value="RDB29837.1"/>
    <property type="molecule type" value="Genomic_DNA"/>
</dbReference>
<feature type="compositionally biased region" description="Polar residues" evidence="1">
    <location>
        <begin position="166"/>
        <end position="175"/>
    </location>
</feature>
<feature type="compositionally biased region" description="Low complexity" evidence="1">
    <location>
        <begin position="143"/>
        <end position="154"/>
    </location>
</feature>
<accession>A0A369KAF7</accession>
<feature type="region of interest" description="Disordered" evidence="1">
    <location>
        <begin position="275"/>
        <end position="334"/>
    </location>
</feature>
<feature type="compositionally biased region" description="Basic and acidic residues" evidence="1">
    <location>
        <begin position="211"/>
        <end position="228"/>
    </location>
</feature>
<organism evidence="2 3">
    <name type="scientific">Hypsizygus marmoreus</name>
    <name type="common">White beech mushroom</name>
    <name type="synonym">Agaricus marmoreus</name>
    <dbReference type="NCBI Taxonomy" id="39966"/>
    <lineage>
        <taxon>Eukaryota</taxon>
        <taxon>Fungi</taxon>
        <taxon>Dikarya</taxon>
        <taxon>Basidiomycota</taxon>
        <taxon>Agaricomycotina</taxon>
        <taxon>Agaricomycetes</taxon>
        <taxon>Agaricomycetidae</taxon>
        <taxon>Agaricales</taxon>
        <taxon>Tricholomatineae</taxon>
        <taxon>Lyophyllaceae</taxon>
        <taxon>Hypsizygus</taxon>
    </lineage>
</organism>